<feature type="compositionally biased region" description="Basic and acidic residues" evidence="1">
    <location>
        <begin position="169"/>
        <end position="180"/>
    </location>
</feature>
<sequence>MINSPVLELTLNLTRTPSNPTPQQERPGGLKIYTGQSVSLAWTLYDDTHQASLTFPFYILDHHRHQHSIPVKMEGNHSYDPHVQRLYKCKTQRRKRHEAHKDGFGCDEHPETVVVSSGPQHHGTPRWLAGGLQVLGRALPYLPAPPSLPPPPLLPLLQSRPQTLQPHTLARDTGKEERNGQRNGAGDTKNGMGIGNEEWNGQRNEERDGQRNEERDGQRNGARETRKSM</sequence>
<reference evidence="2" key="1">
    <citation type="submission" date="2023-11" db="EMBL/GenBank/DDBJ databases">
        <title>Genome assemblies of two species of porcelain crab, Petrolisthes cinctipes and Petrolisthes manimaculis (Anomura: Porcellanidae).</title>
        <authorList>
            <person name="Angst P."/>
        </authorList>
    </citation>
    <scope>NUCLEOTIDE SEQUENCE</scope>
    <source>
        <strain evidence="2">PB745_02</strain>
        <tissue evidence="2">Gill</tissue>
    </source>
</reference>
<protein>
    <submittedName>
        <fullName evidence="2">Uncharacterized protein</fullName>
    </submittedName>
</protein>
<dbReference type="EMBL" id="JAWZYT010004071">
    <property type="protein sequence ID" value="KAK4295476.1"/>
    <property type="molecule type" value="Genomic_DNA"/>
</dbReference>
<organism evidence="2 3">
    <name type="scientific">Petrolisthes manimaculis</name>
    <dbReference type="NCBI Taxonomy" id="1843537"/>
    <lineage>
        <taxon>Eukaryota</taxon>
        <taxon>Metazoa</taxon>
        <taxon>Ecdysozoa</taxon>
        <taxon>Arthropoda</taxon>
        <taxon>Crustacea</taxon>
        <taxon>Multicrustacea</taxon>
        <taxon>Malacostraca</taxon>
        <taxon>Eumalacostraca</taxon>
        <taxon>Eucarida</taxon>
        <taxon>Decapoda</taxon>
        <taxon>Pleocyemata</taxon>
        <taxon>Anomura</taxon>
        <taxon>Galatheoidea</taxon>
        <taxon>Porcellanidae</taxon>
        <taxon>Petrolisthes</taxon>
    </lineage>
</organism>
<gene>
    <name evidence="2" type="ORF">Pmani_031964</name>
</gene>
<accession>A0AAE1TS39</accession>
<evidence type="ECO:0000313" key="2">
    <source>
        <dbReference type="EMBL" id="KAK4295476.1"/>
    </source>
</evidence>
<proteinExistence type="predicted"/>
<keyword evidence="3" id="KW-1185">Reference proteome</keyword>
<name>A0AAE1TS39_9EUCA</name>
<comment type="caution">
    <text evidence="2">The sequence shown here is derived from an EMBL/GenBank/DDBJ whole genome shotgun (WGS) entry which is preliminary data.</text>
</comment>
<feature type="region of interest" description="Disordered" evidence="1">
    <location>
        <begin position="168"/>
        <end position="229"/>
    </location>
</feature>
<dbReference type="AlphaFoldDB" id="A0AAE1TS39"/>
<evidence type="ECO:0000256" key="1">
    <source>
        <dbReference type="SAM" id="MobiDB-lite"/>
    </source>
</evidence>
<feature type="compositionally biased region" description="Basic and acidic residues" evidence="1">
    <location>
        <begin position="203"/>
        <end position="229"/>
    </location>
</feature>
<dbReference type="Proteomes" id="UP001292094">
    <property type="component" value="Unassembled WGS sequence"/>
</dbReference>
<evidence type="ECO:0000313" key="3">
    <source>
        <dbReference type="Proteomes" id="UP001292094"/>
    </source>
</evidence>